<dbReference type="InterPro" id="IPR042007">
    <property type="entry name" value="Sortase_A"/>
</dbReference>
<reference evidence="8 9" key="1">
    <citation type="submission" date="2017-08" db="EMBL/GenBank/DDBJ databases">
        <title>Draft genome sequences of 64 type strains of genus Staph aureus.</title>
        <authorList>
            <person name="Cole K."/>
            <person name="Golubchik T."/>
            <person name="Russell J."/>
            <person name="Foster D."/>
            <person name="Llewelyn M."/>
            <person name="Wilson D."/>
            <person name="Crook D."/>
            <person name="Paul J."/>
        </authorList>
    </citation>
    <scope>NUCLEOTIDE SEQUENCE [LARGE SCALE GENOMIC DNA]</scope>
    <source>
        <strain evidence="8 9">NCTC 12101</strain>
    </source>
</reference>
<keyword evidence="1" id="KW-0645">Protease</keyword>
<dbReference type="Proteomes" id="UP001171687">
    <property type="component" value="Unassembled WGS sequence"/>
</dbReference>
<proteinExistence type="predicted"/>
<dbReference type="InterPro" id="IPR005754">
    <property type="entry name" value="Sortase"/>
</dbReference>
<dbReference type="SUPFAM" id="SSF63817">
    <property type="entry name" value="Sortase"/>
    <property type="match status" value="1"/>
</dbReference>
<organism evidence="8 9">
    <name type="scientific">Staphylococcus auricularis</name>
    <dbReference type="NCBI Taxonomy" id="29379"/>
    <lineage>
        <taxon>Bacteria</taxon>
        <taxon>Bacillati</taxon>
        <taxon>Bacillota</taxon>
        <taxon>Bacilli</taxon>
        <taxon>Bacillales</taxon>
        <taxon>Staphylococcaceae</taxon>
        <taxon>Staphylococcus</taxon>
    </lineage>
</organism>
<dbReference type="NCBIfam" id="TIGR01076">
    <property type="entry name" value="sortase_fam"/>
    <property type="match status" value="1"/>
</dbReference>
<evidence type="ECO:0000256" key="2">
    <source>
        <dbReference type="ARBA" id="ARBA00022801"/>
    </source>
</evidence>
<evidence type="ECO:0000313" key="8">
    <source>
        <dbReference type="EMBL" id="PNZ67120.1"/>
    </source>
</evidence>
<keyword evidence="6" id="KW-0812">Transmembrane</keyword>
<keyword evidence="2" id="KW-0378">Hydrolase</keyword>
<accession>A0AAP8TSY4</accession>
<keyword evidence="3" id="KW-0788">Thiol protease</keyword>
<reference evidence="7" key="2">
    <citation type="submission" date="2023-07" db="EMBL/GenBank/DDBJ databases">
        <title>Evaluation of the beneficial properties of pineapple isolates.</title>
        <authorList>
            <person name="Adefiranye O."/>
        </authorList>
    </citation>
    <scope>NUCLEOTIDE SEQUENCE</scope>
    <source>
        <strain evidence="7">PAPLE_T1</strain>
    </source>
</reference>
<dbReference type="InterPro" id="IPR023365">
    <property type="entry name" value="Sortase_dom-sf"/>
</dbReference>
<dbReference type="Gene3D" id="2.40.260.10">
    <property type="entry name" value="Sortase"/>
    <property type="match status" value="1"/>
</dbReference>
<evidence type="ECO:0000256" key="5">
    <source>
        <dbReference type="SAM" id="MobiDB-lite"/>
    </source>
</evidence>
<evidence type="ECO:0000256" key="4">
    <source>
        <dbReference type="PIRSR" id="PIRSR605754-1"/>
    </source>
</evidence>
<feature type="transmembrane region" description="Helical" evidence="6">
    <location>
        <begin position="7"/>
        <end position="25"/>
    </location>
</feature>
<keyword evidence="6" id="KW-1133">Transmembrane helix</keyword>
<dbReference type="GeneID" id="64982938"/>
<evidence type="ECO:0000313" key="7">
    <source>
        <dbReference type="EMBL" id="MDN4534007.1"/>
    </source>
</evidence>
<comment type="caution">
    <text evidence="8">The sequence shown here is derived from an EMBL/GenBank/DDBJ whole genome shotgun (WGS) entry which is preliminary data.</text>
</comment>
<sequence>MRKWLDWVLTIVGVILILVAIYLFAKPHIDNYLQNKENEDKIENYDKESNASDQQSEEKSNEKKKLEIPKDKSKMAGYISIPAADIKEPVYPGPATPEQLDRGVSFAEEDESMQDQNVAIAGHTFTDSDDYQFSNLPAAKKGSKVNLTIDDEKRTYKITKIFDVKPDDVKVLDEQDSDKQQLTLITCDDFNPETGMWDTRKIFVAEEVAS</sequence>
<dbReference type="RefSeq" id="WP_059108021.1">
    <property type="nucleotide sequence ID" value="NZ_AP024589.1"/>
</dbReference>
<evidence type="ECO:0000256" key="3">
    <source>
        <dbReference type="ARBA" id="ARBA00022807"/>
    </source>
</evidence>
<dbReference type="GO" id="GO:0008234">
    <property type="term" value="F:cysteine-type peptidase activity"/>
    <property type="evidence" value="ECO:0007669"/>
    <property type="project" value="UniProtKB-KW"/>
</dbReference>
<feature type="region of interest" description="Disordered" evidence="5">
    <location>
        <begin position="43"/>
        <end position="69"/>
    </location>
</feature>
<dbReference type="GO" id="GO:0006508">
    <property type="term" value="P:proteolysis"/>
    <property type="evidence" value="ECO:0007669"/>
    <property type="project" value="UniProtKB-KW"/>
</dbReference>
<dbReference type="AlphaFoldDB" id="A0AAP8TSY4"/>
<keyword evidence="6" id="KW-0472">Membrane</keyword>
<dbReference type="CDD" id="cd06165">
    <property type="entry name" value="Sortase_A"/>
    <property type="match status" value="1"/>
</dbReference>
<dbReference type="Proteomes" id="UP000242470">
    <property type="component" value="Unassembled WGS sequence"/>
</dbReference>
<dbReference type="EMBL" id="JAUHQC010000014">
    <property type="protein sequence ID" value="MDN4534007.1"/>
    <property type="molecule type" value="Genomic_DNA"/>
</dbReference>
<name>A0AAP8TSY4_9STAP</name>
<dbReference type="EMBL" id="PPQW01000041">
    <property type="protein sequence ID" value="PNZ67120.1"/>
    <property type="molecule type" value="Genomic_DNA"/>
</dbReference>
<evidence type="ECO:0000256" key="1">
    <source>
        <dbReference type="ARBA" id="ARBA00022670"/>
    </source>
</evidence>
<feature type="active site" description="Acyl-thioester intermediate" evidence="4">
    <location>
        <position position="187"/>
    </location>
</feature>
<dbReference type="Pfam" id="PF04203">
    <property type="entry name" value="Sortase"/>
    <property type="match status" value="1"/>
</dbReference>
<feature type="active site" description="Proton donor/acceptor" evidence="4">
    <location>
        <position position="123"/>
    </location>
</feature>
<gene>
    <name evidence="7" type="primary">srtA</name>
    <name evidence="8" type="ORF">CD158_06885</name>
    <name evidence="7" type="ORF">QYH67_10635</name>
</gene>
<evidence type="ECO:0000313" key="9">
    <source>
        <dbReference type="Proteomes" id="UP000242470"/>
    </source>
</evidence>
<protein>
    <submittedName>
        <fullName evidence="8">Class A sortase SrtA</fullName>
    </submittedName>
</protein>
<evidence type="ECO:0000256" key="6">
    <source>
        <dbReference type="SAM" id="Phobius"/>
    </source>
</evidence>